<dbReference type="InterPro" id="IPR046532">
    <property type="entry name" value="DUF6597"/>
</dbReference>
<evidence type="ECO:0000256" key="2">
    <source>
        <dbReference type="ARBA" id="ARBA00023125"/>
    </source>
</evidence>
<comment type="caution">
    <text evidence="5">The sequence shown here is derived from an EMBL/GenBank/DDBJ whole genome shotgun (WGS) entry which is preliminary data.</text>
</comment>
<evidence type="ECO:0000256" key="3">
    <source>
        <dbReference type="ARBA" id="ARBA00023163"/>
    </source>
</evidence>
<dbReference type="SMART" id="SM00342">
    <property type="entry name" value="HTH_ARAC"/>
    <property type="match status" value="1"/>
</dbReference>
<dbReference type="Pfam" id="PF12833">
    <property type="entry name" value="HTH_18"/>
    <property type="match status" value="1"/>
</dbReference>
<dbReference type="InterPro" id="IPR050204">
    <property type="entry name" value="AraC_XylS_family_regulators"/>
</dbReference>
<accession>A0A1S2VEX1</accession>
<reference evidence="5 6" key="1">
    <citation type="submission" date="2016-10" db="EMBL/GenBank/DDBJ databases">
        <title>Arsenicibacter rosenii gen. nov., sp. nov., an efficient arsenic-methylating bacterium isolated from an arsenic-contaminated paddy soil.</title>
        <authorList>
            <person name="Huang K."/>
        </authorList>
    </citation>
    <scope>NUCLEOTIDE SEQUENCE [LARGE SCALE GENOMIC DNA]</scope>
    <source>
        <strain evidence="5 6">SM-1</strain>
    </source>
</reference>
<keyword evidence="3" id="KW-0804">Transcription</keyword>
<protein>
    <recommendedName>
        <fullName evidence="4">HTH araC/xylS-type domain-containing protein</fullName>
    </recommendedName>
</protein>
<evidence type="ECO:0000259" key="4">
    <source>
        <dbReference type="PROSITE" id="PS01124"/>
    </source>
</evidence>
<keyword evidence="2" id="KW-0238">DNA-binding</keyword>
<keyword evidence="1" id="KW-0805">Transcription regulation</keyword>
<dbReference type="Proteomes" id="UP000181790">
    <property type="component" value="Unassembled WGS sequence"/>
</dbReference>
<proteinExistence type="predicted"/>
<sequence length="249" mass="28059">MTQESGFLSCQPVPQLADFVESFWMLTNRSADDKPVIILPDGRIDLSVSSLHPTYFALLGLESQPGKALIQANECILAVSFRPLAIEYIFGKQATVLANTFYAVPTIDFGFPPNAVPDFETFVNRLTGQLISRLPAAIDPRKKRLFDLLFSSGGSVKVAALASEIGWSQRQINRYFNEHFGLSLKTYCDILRFRASFGQLKEGRLFPEQHFTDQSHFIREVRKYAGVPPKELARNKNDHFIQFSVLPDP</sequence>
<dbReference type="OrthoDB" id="635259at2"/>
<dbReference type="GO" id="GO:0043565">
    <property type="term" value="F:sequence-specific DNA binding"/>
    <property type="evidence" value="ECO:0007669"/>
    <property type="project" value="InterPro"/>
</dbReference>
<dbReference type="AlphaFoldDB" id="A0A1S2VEX1"/>
<dbReference type="PANTHER" id="PTHR46796">
    <property type="entry name" value="HTH-TYPE TRANSCRIPTIONAL ACTIVATOR RHAS-RELATED"/>
    <property type="match status" value="1"/>
</dbReference>
<dbReference type="InterPro" id="IPR018060">
    <property type="entry name" value="HTH_AraC"/>
</dbReference>
<dbReference type="RefSeq" id="WP_071505013.1">
    <property type="nucleotide sequence ID" value="NZ_MORL01000013.1"/>
</dbReference>
<dbReference type="GO" id="GO:0003700">
    <property type="term" value="F:DNA-binding transcription factor activity"/>
    <property type="evidence" value="ECO:0007669"/>
    <property type="project" value="InterPro"/>
</dbReference>
<evidence type="ECO:0000256" key="1">
    <source>
        <dbReference type="ARBA" id="ARBA00023015"/>
    </source>
</evidence>
<dbReference type="EMBL" id="MORL01000013">
    <property type="protein sequence ID" value="OIN57301.1"/>
    <property type="molecule type" value="Genomic_DNA"/>
</dbReference>
<gene>
    <name evidence="5" type="ORF">BLX24_20175</name>
</gene>
<evidence type="ECO:0000313" key="5">
    <source>
        <dbReference type="EMBL" id="OIN57301.1"/>
    </source>
</evidence>
<dbReference type="Gene3D" id="1.10.10.60">
    <property type="entry name" value="Homeodomain-like"/>
    <property type="match status" value="1"/>
</dbReference>
<keyword evidence="6" id="KW-1185">Reference proteome</keyword>
<dbReference type="PANTHER" id="PTHR46796:SF15">
    <property type="entry name" value="BLL1074 PROTEIN"/>
    <property type="match status" value="1"/>
</dbReference>
<dbReference type="PROSITE" id="PS01124">
    <property type="entry name" value="HTH_ARAC_FAMILY_2"/>
    <property type="match status" value="1"/>
</dbReference>
<evidence type="ECO:0000313" key="6">
    <source>
        <dbReference type="Proteomes" id="UP000181790"/>
    </source>
</evidence>
<dbReference type="Pfam" id="PF20240">
    <property type="entry name" value="DUF6597"/>
    <property type="match status" value="1"/>
</dbReference>
<feature type="domain" description="HTH araC/xylS-type" evidence="4">
    <location>
        <begin position="143"/>
        <end position="235"/>
    </location>
</feature>
<name>A0A1S2VEX1_9BACT</name>
<organism evidence="5 6">
    <name type="scientific">Arsenicibacter rosenii</name>
    <dbReference type="NCBI Taxonomy" id="1750698"/>
    <lineage>
        <taxon>Bacteria</taxon>
        <taxon>Pseudomonadati</taxon>
        <taxon>Bacteroidota</taxon>
        <taxon>Cytophagia</taxon>
        <taxon>Cytophagales</taxon>
        <taxon>Spirosomataceae</taxon>
        <taxon>Arsenicibacter</taxon>
    </lineage>
</organism>